<dbReference type="Proteomes" id="UP000184048">
    <property type="component" value="Unassembled WGS sequence"/>
</dbReference>
<protein>
    <submittedName>
        <fullName evidence="1">Uncharacterized protein</fullName>
    </submittedName>
</protein>
<evidence type="ECO:0000313" key="2">
    <source>
        <dbReference type="Proteomes" id="UP000184048"/>
    </source>
</evidence>
<keyword evidence="2" id="KW-1185">Reference proteome</keyword>
<name>A0A1M5GNX2_9BACT</name>
<dbReference type="AlphaFoldDB" id="A0A1M5GNX2"/>
<proteinExistence type="predicted"/>
<sequence>MTTIRITEFKGYTKEMVYQYLQQSWPCFYKIVLPKSSDLQQGRDEISNDLLMADHLCNRLREQSGEILFSLPDPAKPGSFDFVLMTENLESLAETIALYANGYEGELPSMELFDEVVLSIGYRDFDPEDIPHYLVASENICLPDRVVDMSLYFE</sequence>
<evidence type="ECO:0000313" key="1">
    <source>
        <dbReference type="EMBL" id="SHG05393.1"/>
    </source>
</evidence>
<organism evidence="1 2">
    <name type="scientific">Flavisolibacter ginsengisoli DSM 18119</name>
    <dbReference type="NCBI Taxonomy" id="1121884"/>
    <lineage>
        <taxon>Bacteria</taxon>
        <taxon>Pseudomonadati</taxon>
        <taxon>Bacteroidota</taxon>
        <taxon>Chitinophagia</taxon>
        <taxon>Chitinophagales</taxon>
        <taxon>Chitinophagaceae</taxon>
        <taxon>Flavisolibacter</taxon>
    </lineage>
</organism>
<dbReference type="STRING" id="1121884.SAMN02745131_04194"/>
<gene>
    <name evidence="1" type="ORF">SAMN02745131_04194</name>
</gene>
<reference evidence="1 2" key="1">
    <citation type="submission" date="2016-11" db="EMBL/GenBank/DDBJ databases">
        <authorList>
            <person name="Jaros S."/>
            <person name="Januszkiewicz K."/>
            <person name="Wedrychowicz H."/>
        </authorList>
    </citation>
    <scope>NUCLEOTIDE SEQUENCE [LARGE SCALE GENOMIC DNA]</scope>
    <source>
        <strain evidence="1 2">DSM 18119</strain>
    </source>
</reference>
<dbReference type="RefSeq" id="WP_072837296.1">
    <property type="nucleotide sequence ID" value="NZ_FQUU01000039.1"/>
</dbReference>
<accession>A0A1M5GNX2</accession>
<dbReference type="EMBL" id="FQUU01000039">
    <property type="protein sequence ID" value="SHG05393.1"/>
    <property type="molecule type" value="Genomic_DNA"/>
</dbReference>